<name>A0ABT1SKF6_9FIRM</name>
<protein>
    <submittedName>
        <fullName evidence="3">Glycosyltransferase family 2 protein</fullName>
    </submittedName>
</protein>
<evidence type="ECO:0000256" key="1">
    <source>
        <dbReference type="SAM" id="Phobius"/>
    </source>
</evidence>
<proteinExistence type="predicted"/>
<feature type="transmembrane region" description="Helical" evidence="1">
    <location>
        <begin position="231"/>
        <end position="251"/>
    </location>
</feature>
<keyword evidence="4" id="KW-1185">Reference proteome</keyword>
<gene>
    <name evidence="3" type="ORF">NE663_05490</name>
</gene>
<dbReference type="InterPro" id="IPR001173">
    <property type="entry name" value="Glyco_trans_2-like"/>
</dbReference>
<evidence type="ECO:0000313" key="4">
    <source>
        <dbReference type="Proteomes" id="UP001524435"/>
    </source>
</evidence>
<feature type="transmembrane region" description="Helical" evidence="1">
    <location>
        <begin position="257"/>
        <end position="281"/>
    </location>
</feature>
<dbReference type="CDD" id="cd04187">
    <property type="entry name" value="DPM1_like_bac"/>
    <property type="match status" value="1"/>
</dbReference>
<keyword evidence="1" id="KW-1133">Transmembrane helix</keyword>
<evidence type="ECO:0000313" key="3">
    <source>
        <dbReference type="EMBL" id="MCQ5121713.1"/>
    </source>
</evidence>
<reference evidence="3 4" key="1">
    <citation type="submission" date="2022-06" db="EMBL/GenBank/DDBJ databases">
        <title>Isolation of gut microbiota from human fecal samples.</title>
        <authorList>
            <person name="Pamer E.G."/>
            <person name="Barat B."/>
            <person name="Waligurski E."/>
            <person name="Medina S."/>
            <person name="Paddock L."/>
            <person name="Mostad J."/>
        </authorList>
    </citation>
    <scope>NUCLEOTIDE SEQUENCE [LARGE SCALE GENOMIC DNA]</scope>
    <source>
        <strain evidence="3 4">DFI.6.1</strain>
    </source>
</reference>
<dbReference type="PANTHER" id="PTHR48090">
    <property type="entry name" value="UNDECAPRENYL-PHOSPHATE 4-DEOXY-4-FORMAMIDO-L-ARABINOSE TRANSFERASE-RELATED"/>
    <property type="match status" value="1"/>
</dbReference>
<feature type="domain" description="Glycosyltransferase 2-like" evidence="2">
    <location>
        <begin position="5"/>
        <end position="163"/>
    </location>
</feature>
<sequence>MSLLSIIVPCYNEEESILLFHEALCKQVDQMPVDYEIVMVNDGSSDDTLKLLKQLSAIDEHCIYVSFSRNFGKEAAMYAGLKACHGDYAVIMDADLQHPPYLLKDMYAAISEEGYDCAGGLRISRTHDSRLRKFVSHNFYQVINSLSDVEMKEGEGDFRMMKRCMINAILSMKEYNRYSKGLFSFVGFKTKWIPFEDEERAAGNSKWSLKSLFSYAMEGILSFSEAPVHMAMVLGITLCLASVISLGFLLFAPSFAIGLVTILLLLSGIQLIFIGIVGKYVTKDYMENKQRPLYIVKESNLPL</sequence>
<dbReference type="Pfam" id="PF00535">
    <property type="entry name" value="Glycos_transf_2"/>
    <property type="match status" value="1"/>
</dbReference>
<evidence type="ECO:0000259" key="2">
    <source>
        <dbReference type="Pfam" id="PF00535"/>
    </source>
</evidence>
<dbReference type="PANTHER" id="PTHR48090:SF8">
    <property type="entry name" value="GLYCOSYLTRANSFERASE CSBB-RELATED"/>
    <property type="match status" value="1"/>
</dbReference>
<keyword evidence="1" id="KW-0472">Membrane</keyword>
<comment type="caution">
    <text evidence="3">The sequence shown here is derived from an EMBL/GenBank/DDBJ whole genome shotgun (WGS) entry which is preliminary data.</text>
</comment>
<dbReference type="EMBL" id="JANGCH010000006">
    <property type="protein sequence ID" value="MCQ5121713.1"/>
    <property type="molecule type" value="Genomic_DNA"/>
</dbReference>
<dbReference type="SUPFAM" id="SSF53448">
    <property type="entry name" value="Nucleotide-diphospho-sugar transferases"/>
    <property type="match status" value="1"/>
</dbReference>
<dbReference type="InterPro" id="IPR029044">
    <property type="entry name" value="Nucleotide-diphossugar_trans"/>
</dbReference>
<dbReference type="Gene3D" id="3.90.550.10">
    <property type="entry name" value="Spore Coat Polysaccharide Biosynthesis Protein SpsA, Chain A"/>
    <property type="match status" value="1"/>
</dbReference>
<dbReference type="Proteomes" id="UP001524435">
    <property type="component" value="Unassembled WGS sequence"/>
</dbReference>
<accession>A0ABT1SKF6</accession>
<organism evidence="3 4">
    <name type="scientific">Massilicoli timonensis</name>
    <dbReference type="NCBI Taxonomy" id="2015901"/>
    <lineage>
        <taxon>Bacteria</taxon>
        <taxon>Bacillati</taxon>
        <taxon>Bacillota</taxon>
        <taxon>Erysipelotrichia</taxon>
        <taxon>Erysipelotrichales</taxon>
        <taxon>Erysipelotrichaceae</taxon>
        <taxon>Massilicoli</taxon>
    </lineage>
</organism>
<dbReference type="RefSeq" id="WP_178200450.1">
    <property type="nucleotide sequence ID" value="NZ_CALVCM010000049.1"/>
</dbReference>
<dbReference type="InterPro" id="IPR050256">
    <property type="entry name" value="Glycosyltransferase_2"/>
</dbReference>
<keyword evidence="1" id="KW-0812">Transmembrane</keyword>